<dbReference type="PANTHER" id="PTHR48081:SF8">
    <property type="entry name" value="ALPHA_BETA HYDROLASE FOLD-3 DOMAIN-CONTAINING PROTEIN-RELATED"/>
    <property type="match status" value="1"/>
</dbReference>
<dbReference type="Gene3D" id="3.40.50.1820">
    <property type="entry name" value="alpha/beta hydrolase"/>
    <property type="match status" value="1"/>
</dbReference>
<reference evidence="3 4" key="1">
    <citation type="journal article" date="2015" name="Genome Announc.">
        <title>Expanding the biotechnology potential of lactobacilli through comparative genomics of 213 strains and associated genera.</title>
        <authorList>
            <person name="Sun Z."/>
            <person name="Harris H.M."/>
            <person name="McCann A."/>
            <person name="Guo C."/>
            <person name="Argimon S."/>
            <person name="Zhang W."/>
            <person name="Yang X."/>
            <person name="Jeffery I.B."/>
            <person name="Cooney J.C."/>
            <person name="Kagawa T.F."/>
            <person name="Liu W."/>
            <person name="Song Y."/>
            <person name="Salvetti E."/>
            <person name="Wrobel A."/>
            <person name="Rasinkangas P."/>
            <person name="Parkhill J."/>
            <person name="Rea M.C."/>
            <person name="O'Sullivan O."/>
            <person name="Ritari J."/>
            <person name="Douillard F.P."/>
            <person name="Paul Ross R."/>
            <person name="Yang R."/>
            <person name="Briner A.E."/>
            <person name="Felis G.E."/>
            <person name="de Vos W.M."/>
            <person name="Barrangou R."/>
            <person name="Klaenhammer T.R."/>
            <person name="Caufield P.W."/>
            <person name="Cui Y."/>
            <person name="Zhang H."/>
            <person name="O'Toole P.W."/>
        </authorList>
    </citation>
    <scope>NUCLEOTIDE SEQUENCE [LARGE SCALE GENOMIC DNA]</scope>
    <source>
        <strain evidence="3 4">DSM 22697</strain>
    </source>
</reference>
<sequence length="325" mass="36415">MSVLAHIKNNQIHPDVRKLGVVVRKLVPEMSAKFFRRGNWFMRHFAQRHFPKDMNVTEHWAQRPDGSRLRIIVAQPMQPKPLATGVLWLHGGGYAMEIPEIDLSYARHVQAVSNAVVVMPDYRLSTEAPYPAALDDAYLALRWMNDHHAALGINPEQLFVAGESAGGGLTAALTLYARDQGEIPIAFQMPLYPMLDDRPTASSAENDAPIWNTKSNANAWRLYLGAAYRTDHVSPYAAPARATDYRNLPPTYTFVGTIEPFYQETLTYIKHLQDAGVAAHCDVYDGWFHGVDIVAPKTAIAKKATAAWQAAFKAATEKYYWRHDG</sequence>
<dbReference type="GO" id="GO:0016787">
    <property type="term" value="F:hydrolase activity"/>
    <property type="evidence" value="ECO:0007669"/>
    <property type="project" value="UniProtKB-KW"/>
</dbReference>
<dbReference type="STRING" id="1423730.FC75_GL000850"/>
<name>A0A0R2EPE8_9LACO</name>
<dbReference type="AlphaFoldDB" id="A0A0R2EPE8"/>
<protein>
    <submittedName>
        <fullName evidence="3">Esterase lipase</fullName>
    </submittedName>
</protein>
<dbReference type="InterPro" id="IPR029058">
    <property type="entry name" value="AB_hydrolase_fold"/>
</dbReference>
<accession>A0A0R2EPE8</accession>
<keyword evidence="4" id="KW-1185">Reference proteome</keyword>
<organism evidence="3 4">
    <name type="scientific">Lacticaseibacillus camelliae DSM 22697 = JCM 13995</name>
    <dbReference type="NCBI Taxonomy" id="1423730"/>
    <lineage>
        <taxon>Bacteria</taxon>
        <taxon>Bacillati</taxon>
        <taxon>Bacillota</taxon>
        <taxon>Bacilli</taxon>
        <taxon>Lactobacillales</taxon>
        <taxon>Lactobacillaceae</taxon>
        <taxon>Lacticaseibacillus</taxon>
    </lineage>
</organism>
<dbReference type="Pfam" id="PF07859">
    <property type="entry name" value="Abhydrolase_3"/>
    <property type="match status" value="1"/>
</dbReference>
<evidence type="ECO:0000313" key="4">
    <source>
        <dbReference type="Proteomes" id="UP000050865"/>
    </source>
</evidence>
<dbReference type="InterPro" id="IPR050300">
    <property type="entry name" value="GDXG_lipolytic_enzyme"/>
</dbReference>
<dbReference type="Proteomes" id="UP000050865">
    <property type="component" value="Unassembled WGS sequence"/>
</dbReference>
<dbReference type="InterPro" id="IPR013094">
    <property type="entry name" value="AB_hydrolase_3"/>
</dbReference>
<evidence type="ECO:0000313" key="3">
    <source>
        <dbReference type="EMBL" id="KRN18158.1"/>
    </source>
</evidence>
<feature type="domain" description="Alpha/beta hydrolase fold-3" evidence="2">
    <location>
        <begin position="86"/>
        <end position="291"/>
    </location>
</feature>
<evidence type="ECO:0000259" key="2">
    <source>
        <dbReference type="Pfam" id="PF07859"/>
    </source>
</evidence>
<gene>
    <name evidence="3" type="ORF">FC75_GL000850</name>
</gene>
<comment type="caution">
    <text evidence="3">The sequence shown here is derived from an EMBL/GenBank/DDBJ whole genome shotgun (WGS) entry which is preliminary data.</text>
</comment>
<keyword evidence="1" id="KW-0378">Hydrolase</keyword>
<dbReference type="PANTHER" id="PTHR48081">
    <property type="entry name" value="AB HYDROLASE SUPERFAMILY PROTEIN C4A8.06C"/>
    <property type="match status" value="1"/>
</dbReference>
<dbReference type="SUPFAM" id="SSF53474">
    <property type="entry name" value="alpha/beta-Hydrolases"/>
    <property type="match status" value="1"/>
</dbReference>
<evidence type="ECO:0000256" key="1">
    <source>
        <dbReference type="ARBA" id="ARBA00022801"/>
    </source>
</evidence>
<dbReference type="PATRIC" id="fig|1423730.4.peg.897"/>
<dbReference type="EMBL" id="AYZJ01000098">
    <property type="protein sequence ID" value="KRN18158.1"/>
    <property type="molecule type" value="Genomic_DNA"/>
</dbReference>
<proteinExistence type="predicted"/>